<protein>
    <recommendedName>
        <fullName evidence="8">Flippase-like domain-containing protein</fullName>
    </recommendedName>
</protein>
<dbReference type="EMBL" id="UOET01000485">
    <property type="protein sequence ID" value="VAW30192.1"/>
    <property type="molecule type" value="Genomic_DNA"/>
</dbReference>
<keyword evidence="3 6" id="KW-0812">Transmembrane</keyword>
<evidence type="ECO:0000256" key="1">
    <source>
        <dbReference type="ARBA" id="ARBA00004651"/>
    </source>
</evidence>
<dbReference type="PANTHER" id="PTHR39087:SF2">
    <property type="entry name" value="UPF0104 MEMBRANE PROTEIN MJ1595"/>
    <property type="match status" value="1"/>
</dbReference>
<feature type="transmembrane region" description="Helical" evidence="6">
    <location>
        <begin position="215"/>
        <end position="246"/>
    </location>
</feature>
<comment type="subcellular location">
    <subcellularLocation>
        <location evidence="1">Cell membrane</location>
        <topology evidence="1">Multi-pass membrane protein</topology>
    </subcellularLocation>
</comment>
<feature type="transmembrane region" description="Helical" evidence="6">
    <location>
        <begin position="278"/>
        <end position="301"/>
    </location>
</feature>
<keyword evidence="2" id="KW-1003">Cell membrane</keyword>
<dbReference type="GO" id="GO:0005886">
    <property type="term" value="C:plasma membrane"/>
    <property type="evidence" value="ECO:0007669"/>
    <property type="project" value="UniProtKB-SubCell"/>
</dbReference>
<keyword evidence="4 6" id="KW-1133">Transmembrane helix</keyword>
<proteinExistence type="predicted"/>
<evidence type="ECO:0000256" key="4">
    <source>
        <dbReference type="ARBA" id="ARBA00022989"/>
    </source>
</evidence>
<feature type="transmembrane region" description="Helical" evidence="6">
    <location>
        <begin position="123"/>
        <end position="141"/>
    </location>
</feature>
<dbReference type="PANTHER" id="PTHR39087">
    <property type="entry name" value="UPF0104 MEMBRANE PROTEIN MJ1595"/>
    <property type="match status" value="1"/>
</dbReference>
<feature type="transmembrane region" description="Helical" evidence="6">
    <location>
        <begin position="77"/>
        <end position="103"/>
    </location>
</feature>
<organism evidence="7">
    <name type="scientific">hydrothermal vent metagenome</name>
    <dbReference type="NCBI Taxonomy" id="652676"/>
    <lineage>
        <taxon>unclassified sequences</taxon>
        <taxon>metagenomes</taxon>
        <taxon>ecological metagenomes</taxon>
    </lineage>
</organism>
<evidence type="ECO:0008006" key="8">
    <source>
        <dbReference type="Google" id="ProtNLM"/>
    </source>
</evidence>
<name>A0A3B0UUX6_9ZZZZ</name>
<sequence>MNSTKQKILATITLIFTVIGIGLYLSNNQSLLLSLENIPISYILILLVIQVLLLIMNGLFLKALTLKFNIHLKMTEWFGLAVVTTMCNYITPFSGGLLFRATYLKHQHSFSFTKFASLLSANYLINFWTIGVMGACSILLVDPTGTNKMVLLFFLMVAFVISIVALLPVRKIPGNSKLNRIVNSSLEGWLLIKRDKGLLTKLVSYTLANIMLNALAFWVACSALGFTISLFASVIISLVAAFSIVIKITPANLGIHEAIIGFAAPLVGIGAGEGLMTALVIRGTGIIVIFLLGILFSYLLTKQLKINVSAKYRKPNRTQ</sequence>
<evidence type="ECO:0000313" key="7">
    <source>
        <dbReference type="EMBL" id="VAW30192.1"/>
    </source>
</evidence>
<dbReference type="AlphaFoldDB" id="A0A3B0UUX6"/>
<evidence type="ECO:0000256" key="6">
    <source>
        <dbReference type="SAM" id="Phobius"/>
    </source>
</evidence>
<feature type="transmembrane region" description="Helical" evidence="6">
    <location>
        <begin position="150"/>
        <end position="169"/>
    </location>
</feature>
<feature type="transmembrane region" description="Helical" evidence="6">
    <location>
        <begin position="253"/>
        <end position="272"/>
    </location>
</feature>
<evidence type="ECO:0000256" key="2">
    <source>
        <dbReference type="ARBA" id="ARBA00022475"/>
    </source>
</evidence>
<keyword evidence="5 6" id="KW-0472">Membrane</keyword>
<accession>A0A3B0UUX6</accession>
<reference evidence="7" key="1">
    <citation type="submission" date="2018-06" db="EMBL/GenBank/DDBJ databases">
        <authorList>
            <person name="Zhirakovskaya E."/>
        </authorList>
    </citation>
    <scope>NUCLEOTIDE SEQUENCE</scope>
</reference>
<feature type="transmembrane region" description="Helical" evidence="6">
    <location>
        <begin position="7"/>
        <end position="26"/>
    </location>
</feature>
<evidence type="ECO:0000256" key="5">
    <source>
        <dbReference type="ARBA" id="ARBA00023136"/>
    </source>
</evidence>
<dbReference type="InterPro" id="IPR022791">
    <property type="entry name" value="L-PG_synthase/AglD"/>
</dbReference>
<feature type="transmembrane region" description="Helical" evidence="6">
    <location>
        <begin position="38"/>
        <end position="65"/>
    </location>
</feature>
<dbReference type="Pfam" id="PF03706">
    <property type="entry name" value="LPG_synthase_TM"/>
    <property type="match status" value="1"/>
</dbReference>
<evidence type="ECO:0000256" key="3">
    <source>
        <dbReference type="ARBA" id="ARBA00022692"/>
    </source>
</evidence>
<gene>
    <name evidence="7" type="ORF">MNBD_BACTEROID07-1024</name>
</gene>